<dbReference type="EMBL" id="CP006867">
    <property type="protein sequence ID" value="ALU12607.1"/>
    <property type="molecule type" value="Genomic_DNA"/>
</dbReference>
<proteinExistence type="predicted"/>
<sequence>MRYFGKIRDKDEVKEGKWTVSLKCNPSLCIYRRTYDTESLEMVLSPYSEVYLRPILHGGELAFYLYLKFSRNVTLAPLSTIQVNVGIPIDVEASIPYMGPEGVRNFPIDIIELTDVNYALYGKPERGLLCRYHEVRIGRWNWLLEAPLNVLIANESERSVNINRIVFPTFLPKLYYFPGTSKVWVSPINVFVEGNTATVVRNDQASPPEGYIQSPSTGKTNKWVMIFGL</sequence>
<evidence type="ECO:0000313" key="2">
    <source>
        <dbReference type="Proteomes" id="UP000060778"/>
    </source>
</evidence>
<evidence type="ECO:0008006" key="3">
    <source>
        <dbReference type="Google" id="ProtNLM"/>
    </source>
</evidence>
<name>A0A0U3FQJ4_9CREN</name>
<dbReference type="STRING" id="940295.EYM_05660"/>
<organism evidence="1 2">
    <name type="scientific">Ignicoccus islandicus DSM 13165</name>
    <dbReference type="NCBI Taxonomy" id="940295"/>
    <lineage>
        <taxon>Archaea</taxon>
        <taxon>Thermoproteota</taxon>
        <taxon>Thermoprotei</taxon>
        <taxon>Desulfurococcales</taxon>
        <taxon>Desulfurococcaceae</taxon>
        <taxon>Ignicoccus</taxon>
    </lineage>
</organism>
<keyword evidence="2" id="KW-1185">Reference proteome</keyword>
<dbReference type="InterPro" id="IPR007366">
    <property type="entry name" value="DUF432"/>
</dbReference>
<evidence type="ECO:0000313" key="1">
    <source>
        <dbReference type="EMBL" id="ALU12607.1"/>
    </source>
</evidence>
<dbReference type="AlphaFoldDB" id="A0A0U3FQJ4"/>
<dbReference type="RefSeq" id="WP_075050041.1">
    <property type="nucleotide sequence ID" value="NZ_CP006867.1"/>
</dbReference>
<dbReference type="KEGG" id="iis:EYM_05660"/>
<dbReference type="GeneID" id="30680515"/>
<gene>
    <name evidence="1" type="ORF">EYM_05660</name>
</gene>
<dbReference type="Pfam" id="PF04254">
    <property type="entry name" value="DUF432"/>
    <property type="match status" value="1"/>
</dbReference>
<dbReference type="OrthoDB" id="21418at2157"/>
<protein>
    <recommendedName>
        <fullName evidence="3">DUF432 domain-containing protein</fullName>
    </recommendedName>
</protein>
<reference evidence="1 2" key="1">
    <citation type="submission" date="2013-11" db="EMBL/GenBank/DDBJ databases">
        <title>Comparative genomics of Ignicoccus.</title>
        <authorList>
            <person name="Podar M."/>
        </authorList>
    </citation>
    <scope>NUCLEOTIDE SEQUENCE [LARGE SCALE GENOMIC DNA]</scope>
    <source>
        <strain evidence="1 2">DSM 13165</strain>
    </source>
</reference>
<accession>A0A0U3FQJ4</accession>
<dbReference type="Proteomes" id="UP000060778">
    <property type="component" value="Chromosome"/>
</dbReference>